<organism evidence="14 15">
    <name type="scientific">Strongyloides stercoralis</name>
    <name type="common">Threadworm</name>
    <dbReference type="NCBI Taxonomy" id="6248"/>
    <lineage>
        <taxon>Eukaryota</taxon>
        <taxon>Metazoa</taxon>
        <taxon>Ecdysozoa</taxon>
        <taxon>Nematoda</taxon>
        <taxon>Chromadorea</taxon>
        <taxon>Rhabditida</taxon>
        <taxon>Tylenchina</taxon>
        <taxon>Panagrolaimomorpha</taxon>
        <taxon>Strongyloidoidea</taxon>
        <taxon>Strongyloididae</taxon>
        <taxon>Strongyloides</taxon>
    </lineage>
</organism>
<keyword evidence="14" id="KW-1185">Reference proteome</keyword>
<dbReference type="InterPro" id="IPR001969">
    <property type="entry name" value="Aspartic_peptidase_AS"/>
</dbReference>
<feature type="region of interest" description="Disordered" evidence="12">
    <location>
        <begin position="260"/>
        <end position="292"/>
    </location>
</feature>
<dbReference type="Pfam" id="PF17921">
    <property type="entry name" value="Integrase_H2C2"/>
    <property type="match status" value="1"/>
</dbReference>
<keyword evidence="7" id="KW-0460">Magnesium</keyword>
<dbReference type="Pfam" id="PF08284">
    <property type="entry name" value="RVP_2"/>
    <property type="match status" value="1"/>
</dbReference>
<keyword evidence="4" id="KW-0540">Nuclease</keyword>
<dbReference type="InterPro" id="IPR041577">
    <property type="entry name" value="RT_RNaseH_2"/>
</dbReference>
<evidence type="ECO:0000256" key="3">
    <source>
        <dbReference type="ARBA" id="ARBA00022695"/>
    </source>
</evidence>
<evidence type="ECO:0000256" key="11">
    <source>
        <dbReference type="ARBA" id="ARBA00023268"/>
    </source>
</evidence>
<dbReference type="Gene3D" id="3.10.10.10">
    <property type="entry name" value="HIV Type 1 Reverse Transcriptase, subunit A, domain 1"/>
    <property type="match status" value="1"/>
</dbReference>
<dbReference type="GO" id="GO:0006508">
    <property type="term" value="P:proteolysis"/>
    <property type="evidence" value="ECO:0007669"/>
    <property type="project" value="InterPro"/>
</dbReference>
<dbReference type="WBParaSite" id="TCONS_00013741.p1">
    <property type="protein sequence ID" value="TCONS_00013741.p1"/>
    <property type="gene ID" value="XLOC_008644"/>
</dbReference>
<evidence type="ECO:0000256" key="5">
    <source>
        <dbReference type="ARBA" id="ARBA00022759"/>
    </source>
</evidence>
<feature type="domain" description="Integrase catalytic" evidence="13">
    <location>
        <begin position="1030"/>
        <end position="1219"/>
    </location>
</feature>
<evidence type="ECO:0000313" key="15">
    <source>
        <dbReference type="WBParaSite" id="TCONS_00013741.p1"/>
    </source>
</evidence>
<dbReference type="PROSITE" id="PS50994">
    <property type="entry name" value="INTEGRASE"/>
    <property type="match status" value="1"/>
</dbReference>
<sequence length="1260" mass="145887">SMLSSEEDHINYRIIQAALKTLDPSLPEDTIHEISLTNLSLARLSHTKLYSKLNKILSNLRYSDSEDSETTVDLDSTFIVEMDNINALPISNTWMTVAPFDPKQSFQQWYKTFDLHLQFDKLDEERKLIALKLRGGDAIQRHIEELPQSQQTYTSIIKSLTDTFTGAISVETASTRLISYKFNYSEFRKSLYSYVELIDKANPSTRQENFRSLVEERLMNNLRGGLAKYLRNQRRHYTTLEEMLEDLILENNLQRDHHQKKREKCKIHQTSNHTNDECRRQKIKSENQPRDESSFVSSNLIQMSAYIYNKPCNVLIDSGATCTLVSPSFAKSLKVDHDTSPSYIKTAGSPSFAKQINTPLHLNISNCSYQTNTNNYIAGHNFNNYQVILGMNYLVPLKCSISTHKRKAYFSQPPISNFVLSPPNDSLKEEEEKFKKMIKEKYSSVEPRGDLDVGPGLFSTPPQEFYTIPPIGIKHYSSSPSEDDDQIIKQMLDQDIIEKSTLLTTLPYYFLIKRGENGKPQKQNGKIRKRFILDCREINHRTLMVPFHCLSLQVLLQQLKEFNYGSTIDLHQDTKFTSSRGLQWALKIHHHFFKIIWNYFYQISDININLIQIYFLYMDDILILTNGSISLHLQVVEDIIKIIHSKNGKISLNKCCLLRTSLNFLSWTFSKNTITPTISHLIQNTSLPQTKKELYSKLQCFNYFRLSIPNIHERTHDLYQLIKGQKNEKIQWTTELSNKYYSFCQYLFNKPTIYMYDDKQPLILKVDGSNIGVGGFLCQKDVQGIVRPLGYFSYPLQKTKNPRSPTYIELLAIAKGISTFRYLIQGKELIIESDHRPLAGLIKNSTAPKFLEQISTITQYTTNIKYINGHNNQFADLLSRIFNDIKSEMNNTTEMPKKRGRPRKLLDPMSHNDKRYINYETLPINIAALQKMDGELISSLEKGEFDNQQIEEYNGVIVTKNSKLPIITNEETIQSIFKICHDQTGHWNYLATKEIIQKNVYIPDLEKRIKNYILNCDTCNRFNSKNFEKANSQEQIYKVFECLAADAMGPMEMTKNNSIHILLYVCPASKFVIAHAMPDLTAKSIIYSLQQIKASYTLPKVLRTDGAKYWTAKEVEQYLETNHVEHSISTPNNSTENAFAERYLRTLQIILPEAVYSINQYPRHGSTPFQEILKFSPATVLKLAIQKCLSKENLDEAKRKIQVMESSAYVPVKRRTKLQPQFEERATVEAISKDGKTLYLKRNDRSYKRLTRNSKIIKNY</sequence>
<protein>
    <recommendedName>
        <fullName evidence="1">RNA-directed DNA polymerase</fullName>
        <ecNumber evidence="1">2.7.7.49</ecNumber>
    </recommendedName>
</protein>
<dbReference type="Gene3D" id="3.30.420.10">
    <property type="entry name" value="Ribonuclease H-like superfamily/Ribonuclease H"/>
    <property type="match status" value="1"/>
</dbReference>
<evidence type="ECO:0000259" key="13">
    <source>
        <dbReference type="PROSITE" id="PS50994"/>
    </source>
</evidence>
<dbReference type="GO" id="GO:0004190">
    <property type="term" value="F:aspartic-type endopeptidase activity"/>
    <property type="evidence" value="ECO:0007669"/>
    <property type="project" value="InterPro"/>
</dbReference>
<dbReference type="InterPro" id="IPR021109">
    <property type="entry name" value="Peptidase_aspartic_dom_sf"/>
</dbReference>
<evidence type="ECO:0000256" key="8">
    <source>
        <dbReference type="ARBA" id="ARBA00022884"/>
    </source>
</evidence>
<dbReference type="InterPro" id="IPR001584">
    <property type="entry name" value="Integrase_cat-core"/>
</dbReference>
<dbReference type="Gene3D" id="2.40.70.10">
    <property type="entry name" value="Acid Proteases"/>
    <property type="match status" value="1"/>
</dbReference>
<evidence type="ECO:0000256" key="10">
    <source>
        <dbReference type="ARBA" id="ARBA00022918"/>
    </source>
</evidence>
<keyword evidence="5" id="KW-0255">Endonuclease</keyword>
<dbReference type="InterPro" id="IPR043502">
    <property type="entry name" value="DNA/RNA_pol_sf"/>
</dbReference>
<name>A0AAF5DM62_STRER</name>
<dbReference type="GO" id="GO:0015074">
    <property type="term" value="P:DNA integration"/>
    <property type="evidence" value="ECO:0007669"/>
    <property type="project" value="UniProtKB-KW"/>
</dbReference>
<dbReference type="InterPro" id="IPR043128">
    <property type="entry name" value="Rev_trsase/Diguanyl_cyclase"/>
</dbReference>
<keyword evidence="11" id="KW-0511">Multifunctional enzyme</keyword>
<dbReference type="CDD" id="cd00303">
    <property type="entry name" value="retropepsin_like"/>
    <property type="match status" value="1"/>
</dbReference>
<keyword evidence="10" id="KW-0695">RNA-directed DNA polymerase</keyword>
<evidence type="ECO:0000256" key="12">
    <source>
        <dbReference type="SAM" id="MobiDB-lite"/>
    </source>
</evidence>
<dbReference type="InterPro" id="IPR050951">
    <property type="entry name" value="Retrovirus_Pol_polyprotein"/>
</dbReference>
<dbReference type="EC" id="2.7.7.49" evidence="1"/>
<dbReference type="Gene3D" id="3.30.70.270">
    <property type="match status" value="2"/>
</dbReference>
<dbReference type="SUPFAM" id="SSF53098">
    <property type="entry name" value="Ribonuclease H-like"/>
    <property type="match status" value="1"/>
</dbReference>
<dbReference type="GO" id="GO:0042575">
    <property type="term" value="C:DNA polymerase complex"/>
    <property type="evidence" value="ECO:0007669"/>
    <property type="project" value="UniProtKB-ARBA"/>
</dbReference>
<reference evidence="15" key="1">
    <citation type="submission" date="2024-02" db="UniProtKB">
        <authorList>
            <consortium name="WormBaseParasite"/>
        </authorList>
    </citation>
    <scope>IDENTIFICATION</scope>
</reference>
<dbReference type="PROSITE" id="PS00141">
    <property type="entry name" value="ASP_PROTEASE"/>
    <property type="match status" value="1"/>
</dbReference>
<evidence type="ECO:0000256" key="7">
    <source>
        <dbReference type="ARBA" id="ARBA00022842"/>
    </source>
</evidence>
<dbReference type="SUPFAM" id="SSF50630">
    <property type="entry name" value="Acid proteases"/>
    <property type="match status" value="1"/>
</dbReference>
<dbReference type="InterPro" id="IPR041588">
    <property type="entry name" value="Integrase_H2C2"/>
</dbReference>
<keyword evidence="3" id="KW-0548">Nucleotidyltransferase</keyword>
<dbReference type="Gene3D" id="1.10.340.70">
    <property type="match status" value="1"/>
</dbReference>
<evidence type="ECO:0000256" key="4">
    <source>
        <dbReference type="ARBA" id="ARBA00022722"/>
    </source>
</evidence>
<dbReference type="AlphaFoldDB" id="A0AAF5DM62"/>
<dbReference type="InterPro" id="IPR036397">
    <property type="entry name" value="RNaseH_sf"/>
</dbReference>
<dbReference type="InterPro" id="IPR012337">
    <property type="entry name" value="RNaseH-like_sf"/>
</dbReference>
<feature type="compositionally biased region" description="Basic and acidic residues" evidence="12">
    <location>
        <begin position="274"/>
        <end position="292"/>
    </location>
</feature>
<keyword evidence="8" id="KW-0694">RNA-binding</keyword>
<keyword evidence="9" id="KW-0229">DNA integration</keyword>
<evidence type="ECO:0000313" key="14">
    <source>
        <dbReference type="Proteomes" id="UP000035681"/>
    </source>
</evidence>
<proteinExistence type="predicted"/>
<dbReference type="Pfam" id="PF17919">
    <property type="entry name" value="RT_RNaseH_2"/>
    <property type="match status" value="1"/>
</dbReference>
<evidence type="ECO:0000256" key="6">
    <source>
        <dbReference type="ARBA" id="ARBA00022801"/>
    </source>
</evidence>
<dbReference type="GO" id="GO:0004519">
    <property type="term" value="F:endonuclease activity"/>
    <property type="evidence" value="ECO:0007669"/>
    <property type="project" value="UniProtKB-KW"/>
</dbReference>
<dbReference type="PANTHER" id="PTHR37984">
    <property type="entry name" value="PROTEIN CBG26694"/>
    <property type="match status" value="1"/>
</dbReference>
<keyword evidence="2" id="KW-0808">Transferase</keyword>
<evidence type="ECO:0000256" key="9">
    <source>
        <dbReference type="ARBA" id="ARBA00022908"/>
    </source>
</evidence>
<dbReference type="GO" id="GO:0003964">
    <property type="term" value="F:RNA-directed DNA polymerase activity"/>
    <property type="evidence" value="ECO:0007669"/>
    <property type="project" value="UniProtKB-KW"/>
</dbReference>
<dbReference type="Proteomes" id="UP000035681">
    <property type="component" value="Unplaced"/>
</dbReference>
<dbReference type="PANTHER" id="PTHR37984:SF5">
    <property type="entry name" value="PROTEIN NYNRIN-LIKE"/>
    <property type="match status" value="1"/>
</dbReference>
<dbReference type="SUPFAM" id="SSF56672">
    <property type="entry name" value="DNA/RNA polymerases"/>
    <property type="match status" value="1"/>
</dbReference>
<dbReference type="GO" id="GO:0003723">
    <property type="term" value="F:RNA binding"/>
    <property type="evidence" value="ECO:0007669"/>
    <property type="project" value="UniProtKB-KW"/>
</dbReference>
<accession>A0AAF5DM62</accession>
<evidence type="ECO:0000256" key="2">
    <source>
        <dbReference type="ARBA" id="ARBA00022679"/>
    </source>
</evidence>
<keyword evidence="6" id="KW-0378">Hydrolase</keyword>
<evidence type="ECO:0000256" key="1">
    <source>
        <dbReference type="ARBA" id="ARBA00012493"/>
    </source>
</evidence>